<dbReference type="Proteomes" id="UP001631957">
    <property type="component" value="Unassembled WGS sequence"/>
</dbReference>
<evidence type="ECO:0000313" key="2">
    <source>
        <dbReference type="Proteomes" id="UP001631957"/>
    </source>
</evidence>
<sequence>MTITQEHTDLSDVESDEAHARACQLAVSAARGRTAEQTTVSDVSTGAVKLLTWYIQHRPGETAAILGDICLKTRVRLGVHPSKTGEVLRRSFHLDSGLDGRTIDTLLDMALPSAAQVFRKR</sequence>
<comment type="caution">
    <text evidence="1">The sequence shown here is derived from an EMBL/GenBank/DDBJ whole genome shotgun (WGS) entry which is preliminary data.</text>
</comment>
<dbReference type="EMBL" id="JBJVNI010000054">
    <property type="protein sequence ID" value="MFM9616151.1"/>
    <property type="molecule type" value="Genomic_DNA"/>
</dbReference>
<gene>
    <name evidence="1" type="ORF">ACKI18_46670</name>
</gene>
<accession>A0ABW9I844</accession>
<evidence type="ECO:0000313" key="1">
    <source>
        <dbReference type="EMBL" id="MFM9616151.1"/>
    </source>
</evidence>
<protein>
    <submittedName>
        <fullName evidence="1">Uncharacterized protein</fullName>
    </submittedName>
</protein>
<name>A0ABW9I844_9ACTN</name>
<dbReference type="RefSeq" id="WP_200705392.1">
    <property type="nucleotide sequence ID" value="NZ_JBJVNI010000054.1"/>
</dbReference>
<organism evidence="1 2">
    <name type="scientific">Streptomyces niveiscabiei</name>
    <dbReference type="NCBI Taxonomy" id="164115"/>
    <lineage>
        <taxon>Bacteria</taxon>
        <taxon>Bacillati</taxon>
        <taxon>Actinomycetota</taxon>
        <taxon>Actinomycetes</taxon>
        <taxon>Kitasatosporales</taxon>
        <taxon>Streptomycetaceae</taxon>
        <taxon>Streptomyces</taxon>
    </lineage>
</organism>
<reference evidence="1 2" key="1">
    <citation type="submission" date="2024-12" db="EMBL/GenBank/DDBJ databases">
        <title>Forecasting of Potato common scab and diversities of Pathogenic streptomyces spp. in china.</title>
        <authorList>
            <person name="Handique U."/>
            <person name="Wu J."/>
        </authorList>
    </citation>
    <scope>NUCLEOTIDE SEQUENCE [LARGE SCALE GENOMIC DNA]</scope>
    <source>
        <strain evidence="1 2">ZRIMU1530</strain>
    </source>
</reference>
<keyword evidence="2" id="KW-1185">Reference proteome</keyword>
<proteinExistence type="predicted"/>